<proteinExistence type="predicted"/>
<keyword evidence="2" id="KW-0732">Signal</keyword>
<evidence type="ECO:0000313" key="3">
    <source>
        <dbReference type="EMBL" id="KAH3741303.1"/>
    </source>
</evidence>
<dbReference type="EMBL" id="JAIWYP010000011">
    <property type="protein sequence ID" value="KAH3741303.1"/>
    <property type="molecule type" value="Genomic_DNA"/>
</dbReference>
<reference evidence="3" key="2">
    <citation type="submission" date="2020-11" db="EMBL/GenBank/DDBJ databases">
        <authorList>
            <person name="McCartney M.A."/>
            <person name="Auch B."/>
            <person name="Kono T."/>
            <person name="Mallez S."/>
            <person name="Becker A."/>
            <person name="Gohl D.M."/>
            <person name="Silverstein K.A.T."/>
            <person name="Koren S."/>
            <person name="Bechman K.B."/>
            <person name="Herman A."/>
            <person name="Abrahante J.E."/>
            <person name="Garbe J."/>
        </authorList>
    </citation>
    <scope>NUCLEOTIDE SEQUENCE</scope>
    <source>
        <strain evidence="3">Duluth1</strain>
        <tissue evidence="3">Whole animal</tissue>
    </source>
</reference>
<evidence type="ECO:0000313" key="4">
    <source>
        <dbReference type="Proteomes" id="UP000828390"/>
    </source>
</evidence>
<organism evidence="3 4">
    <name type="scientific">Dreissena polymorpha</name>
    <name type="common">Zebra mussel</name>
    <name type="synonym">Mytilus polymorpha</name>
    <dbReference type="NCBI Taxonomy" id="45954"/>
    <lineage>
        <taxon>Eukaryota</taxon>
        <taxon>Metazoa</taxon>
        <taxon>Spiralia</taxon>
        <taxon>Lophotrochozoa</taxon>
        <taxon>Mollusca</taxon>
        <taxon>Bivalvia</taxon>
        <taxon>Autobranchia</taxon>
        <taxon>Heteroconchia</taxon>
        <taxon>Euheterodonta</taxon>
        <taxon>Imparidentia</taxon>
        <taxon>Neoheterodontei</taxon>
        <taxon>Myida</taxon>
        <taxon>Dreissenoidea</taxon>
        <taxon>Dreissenidae</taxon>
        <taxon>Dreissena</taxon>
    </lineage>
</organism>
<name>A0A9D4DCJ0_DREPO</name>
<comment type="caution">
    <text evidence="3">The sequence shown here is derived from an EMBL/GenBank/DDBJ whole genome shotgun (WGS) entry which is preliminary data.</text>
</comment>
<accession>A0A9D4DCJ0</accession>
<feature type="region of interest" description="Disordered" evidence="1">
    <location>
        <begin position="148"/>
        <end position="225"/>
    </location>
</feature>
<feature type="compositionally biased region" description="Polar residues" evidence="1">
    <location>
        <begin position="154"/>
        <end position="166"/>
    </location>
</feature>
<feature type="chain" id="PRO_5038658022" evidence="2">
    <location>
        <begin position="26"/>
        <end position="396"/>
    </location>
</feature>
<keyword evidence="4" id="KW-1185">Reference proteome</keyword>
<feature type="region of interest" description="Disordered" evidence="1">
    <location>
        <begin position="250"/>
        <end position="309"/>
    </location>
</feature>
<dbReference type="AlphaFoldDB" id="A0A9D4DCJ0"/>
<reference evidence="3" key="1">
    <citation type="journal article" date="2019" name="bioRxiv">
        <title>The Genome of the Zebra Mussel, Dreissena polymorpha: A Resource for Invasive Species Research.</title>
        <authorList>
            <person name="McCartney M.A."/>
            <person name="Auch B."/>
            <person name="Kono T."/>
            <person name="Mallez S."/>
            <person name="Zhang Y."/>
            <person name="Obille A."/>
            <person name="Becker A."/>
            <person name="Abrahante J.E."/>
            <person name="Garbe J."/>
            <person name="Badalamenti J.P."/>
            <person name="Herman A."/>
            <person name="Mangelson H."/>
            <person name="Liachko I."/>
            <person name="Sullivan S."/>
            <person name="Sone E.D."/>
            <person name="Koren S."/>
            <person name="Silverstein K.A.T."/>
            <person name="Beckman K.B."/>
            <person name="Gohl D.M."/>
        </authorList>
    </citation>
    <scope>NUCLEOTIDE SEQUENCE</scope>
    <source>
        <strain evidence="3">Duluth1</strain>
        <tissue evidence="3">Whole animal</tissue>
    </source>
</reference>
<feature type="compositionally biased region" description="Acidic residues" evidence="1">
    <location>
        <begin position="270"/>
        <end position="298"/>
    </location>
</feature>
<feature type="compositionally biased region" description="Polar residues" evidence="1">
    <location>
        <begin position="258"/>
        <end position="267"/>
    </location>
</feature>
<gene>
    <name evidence="3" type="ORF">DPMN_048025</name>
</gene>
<evidence type="ECO:0000256" key="2">
    <source>
        <dbReference type="SAM" id="SignalP"/>
    </source>
</evidence>
<evidence type="ECO:0000256" key="1">
    <source>
        <dbReference type="SAM" id="MobiDB-lite"/>
    </source>
</evidence>
<sequence>MRISRKHKAIIVLLKAIALCEQSKGRTNRWINELVNRLSAVQRGEWLSHTINVNMIEERLIPLINRLSQVGSDVDITQEEFEGSVNILISGLGEGNIINQRVLEYIACNSDKDSLDDCTIIHLLQIWYKDYHVRGQIVDLTKARNERSTAADVGQSQSPDNFSIETRQGFPEPRSHILGEQRISPVADQPESGSNDPSEARQVVADPNPHTLREQPTAPLIEQTDCEGNDTFRESRNTRHPFLEKRLHIGRRRRVSESDNPGVSSVNDQESSDEDGENDDSVELPTSSDEDGENDDAVELPITNRPPLWNRLQTGRRRCVSESDAQAPVCSKPSIMLRFNGEGAFRRMFKRSRSYSEGEAGQSSSGSQTQNLFASQPSIFTAAAANLTIRFQMRDL</sequence>
<dbReference type="Proteomes" id="UP000828390">
    <property type="component" value="Unassembled WGS sequence"/>
</dbReference>
<protein>
    <submittedName>
        <fullName evidence="3">Uncharacterized protein</fullName>
    </submittedName>
</protein>
<feature type="signal peptide" evidence="2">
    <location>
        <begin position="1"/>
        <end position="25"/>
    </location>
</feature>